<dbReference type="EMBL" id="CP007493">
    <property type="protein sequence ID" value="AJB42320.1"/>
    <property type="molecule type" value="Genomic_DNA"/>
</dbReference>
<protein>
    <recommendedName>
        <fullName evidence="3">MoaB/Mog domain-containing protein</fullName>
    </recommendedName>
</protein>
<dbReference type="GeneID" id="16572835"/>
<evidence type="ECO:0008006" key="3">
    <source>
        <dbReference type="Google" id="ProtNLM"/>
    </source>
</evidence>
<gene>
    <name evidence="1" type="ORF">TCARB_1274</name>
</gene>
<sequence length="256" mass="28848">MKIAILAMPQVEHPDELLSWLKGYLEAIGLTDITVEQNFSIERLEDVFQQVDAIILAGVAGNPQLVSKVAKVLGLGTEVNADALELVKSFYMDKAELPKNLEDLAVMPEFSYVIPNERGPVPSFVAFSLESEKFVAATPPRFEETIEAFEKGIQDFFRQSTGKKFSVTFSLDLECQITEANEVINAVRREVRNVFPRLDGRFYTGKGFPLTFTVYSSTPEELSETMEKIQNIVLQVSREKGIKIIEKQMQETEENL</sequence>
<dbReference type="AlphaFoldDB" id="A0A3G1A5Z9"/>
<dbReference type="RefSeq" id="WP_020961883.1">
    <property type="nucleotide sequence ID" value="NZ_CP007493.1"/>
</dbReference>
<dbReference type="GeneID" id="25406685"/>
<dbReference type="KEGG" id="tcb:TCARB_1274"/>
<dbReference type="STRING" id="697581.TCARB_1274"/>
<name>A0A3G1A5Z9_9CREN</name>
<reference evidence="2" key="1">
    <citation type="book" date="2010" name="EXTREMOPHILES" publisher="0:0-0">
        <title>Complete genome sequences of ten hyperthermophilic archaea reveal their metabolic capabilities and possible ecological roles.</title>
        <editorList>
            <person name="?"/>
        </editorList>
        <authorList>
            <person name="Ravin N.V."/>
            <person name="Mardanov A.V."/>
            <person name="Bonch-Osmolovskaya E.A."/>
            <person name="Skryabin K.G."/>
        </authorList>
    </citation>
    <scope>NUCLEOTIDE SEQUENCE [LARGE SCALE GENOMIC DNA]</scope>
    <source>
        <strain evidence="2">1505</strain>
    </source>
</reference>
<organism evidence="1 2">
    <name type="scientific">Thermofilum adornatum 1505</name>
    <dbReference type="NCBI Taxonomy" id="697581"/>
    <lineage>
        <taxon>Archaea</taxon>
        <taxon>Thermoproteota</taxon>
        <taxon>Thermoprotei</taxon>
        <taxon>Thermofilales</taxon>
        <taxon>Thermofilaceae</taxon>
        <taxon>Thermofilum</taxon>
    </lineage>
</organism>
<accession>A0A3G1A5Z9</accession>
<dbReference type="Proteomes" id="UP000266720">
    <property type="component" value="Chromosome"/>
</dbReference>
<evidence type="ECO:0000313" key="1">
    <source>
        <dbReference type="EMBL" id="AJB42320.1"/>
    </source>
</evidence>
<proteinExistence type="predicted"/>
<evidence type="ECO:0000313" key="2">
    <source>
        <dbReference type="Proteomes" id="UP000266720"/>
    </source>
</evidence>